<feature type="transmembrane region" description="Helical" evidence="6">
    <location>
        <begin position="44"/>
        <end position="67"/>
    </location>
</feature>
<dbReference type="RefSeq" id="WP_073170004.1">
    <property type="nucleotide sequence ID" value="NZ_FRDA01000013.1"/>
</dbReference>
<dbReference type="AlphaFoldDB" id="A0A1M7PU57"/>
<feature type="transmembrane region" description="Helical" evidence="6">
    <location>
        <begin position="154"/>
        <end position="178"/>
    </location>
</feature>
<dbReference type="PANTHER" id="PTHR30086:SF20">
    <property type="entry name" value="ARGININE EXPORTER PROTEIN ARGO-RELATED"/>
    <property type="match status" value="1"/>
</dbReference>
<dbReference type="STRING" id="1190415.SAMN05216593_113118"/>
<gene>
    <name evidence="7" type="ORF">SAMN05216593_113118</name>
</gene>
<evidence type="ECO:0000256" key="3">
    <source>
        <dbReference type="ARBA" id="ARBA00022692"/>
    </source>
</evidence>
<evidence type="ECO:0000256" key="6">
    <source>
        <dbReference type="SAM" id="Phobius"/>
    </source>
</evidence>
<evidence type="ECO:0000256" key="4">
    <source>
        <dbReference type="ARBA" id="ARBA00022989"/>
    </source>
</evidence>
<feature type="transmembrane region" description="Helical" evidence="6">
    <location>
        <begin position="127"/>
        <end position="148"/>
    </location>
</feature>
<dbReference type="OrthoDB" id="9804822at2"/>
<dbReference type="InterPro" id="IPR001123">
    <property type="entry name" value="LeuE-type"/>
</dbReference>
<evidence type="ECO:0000256" key="5">
    <source>
        <dbReference type="ARBA" id="ARBA00023136"/>
    </source>
</evidence>
<feature type="transmembrane region" description="Helical" evidence="6">
    <location>
        <begin position="73"/>
        <end position="90"/>
    </location>
</feature>
<proteinExistence type="predicted"/>
<protein>
    <submittedName>
        <fullName evidence="7">Threonine/homoserine/homoserine lactone efflux protein</fullName>
    </submittedName>
</protein>
<evidence type="ECO:0000313" key="8">
    <source>
        <dbReference type="Proteomes" id="UP000183983"/>
    </source>
</evidence>
<organism evidence="7 8">
    <name type="scientific">Pseudomonas asturiensis</name>
    <dbReference type="NCBI Taxonomy" id="1190415"/>
    <lineage>
        <taxon>Bacteria</taxon>
        <taxon>Pseudomonadati</taxon>
        <taxon>Pseudomonadota</taxon>
        <taxon>Gammaproteobacteria</taxon>
        <taxon>Pseudomonadales</taxon>
        <taxon>Pseudomonadaceae</taxon>
        <taxon>Pseudomonas</taxon>
    </lineage>
</organism>
<dbReference type="Pfam" id="PF01810">
    <property type="entry name" value="LysE"/>
    <property type="match status" value="1"/>
</dbReference>
<accession>A0A1M7PU57</accession>
<evidence type="ECO:0000256" key="2">
    <source>
        <dbReference type="ARBA" id="ARBA00022475"/>
    </source>
</evidence>
<dbReference type="EMBL" id="FRDA01000013">
    <property type="protein sequence ID" value="SHN21013.1"/>
    <property type="molecule type" value="Genomic_DNA"/>
</dbReference>
<sequence length="212" mass="22514">MSSDISHLLIVFGIYIIGAASPGPSNMRIMGVAMNQGRRPALMLSAGVISGSFFWGLMAATGISAALIASPKVLIFLKIMAGVYMLFLAFKAGRSVLISDEKHRVEMVNAPSASGFKLYQKGLMMHLVNPKALFGWIATMTLGLGPHATFTTVVITLIGCAILSVTIFSGYAIVFSTAPMIHAYRRARRAIEGVLTLVFGAAGIKLLLSGFT</sequence>
<dbReference type="GO" id="GO:0005886">
    <property type="term" value="C:plasma membrane"/>
    <property type="evidence" value="ECO:0007669"/>
    <property type="project" value="UniProtKB-SubCell"/>
</dbReference>
<dbReference type="Proteomes" id="UP000183983">
    <property type="component" value="Unassembled WGS sequence"/>
</dbReference>
<evidence type="ECO:0000256" key="1">
    <source>
        <dbReference type="ARBA" id="ARBA00004651"/>
    </source>
</evidence>
<feature type="transmembrane region" description="Helical" evidence="6">
    <location>
        <begin position="190"/>
        <end position="208"/>
    </location>
</feature>
<dbReference type="PANTHER" id="PTHR30086">
    <property type="entry name" value="ARGININE EXPORTER PROTEIN ARGO"/>
    <property type="match status" value="1"/>
</dbReference>
<evidence type="ECO:0000313" key="7">
    <source>
        <dbReference type="EMBL" id="SHN21013.1"/>
    </source>
</evidence>
<keyword evidence="2" id="KW-1003">Cell membrane</keyword>
<keyword evidence="5 6" id="KW-0472">Membrane</keyword>
<feature type="transmembrane region" description="Helical" evidence="6">
    <location>
        <begin position="6"/>
        <end position="23"/>
    </location>
</feature>
<keyword evidence="4 6" id="KW-1133">Transmembrane helix</keyword>
<reference evidence="7 8" key="1">
    <citation type="submission" date="2016-11" db="EMBL/GenBank/DDBJ databases">
        <authorList>
            <person name="Jaros S."/>
            <person name="Januszkiewicz K."/>
            <person name="Wedrychowicz H."/>
        </authorList>
    </citation>
    <scope>NUCLEOTIDE SEQUENCE [LARGE SCALE GENOMIC DNA]</scope>
    <source>
        <strain evidence="7 8">LMG 26898</strain>
    </source>
</reference>
<comment type="subcellular location">
    <subcellularLocation>
        <location evidence="1">Cell membrane</location>
        <topology evidence="1">Multi-pass membrane protein</topology>
    </subcellularLocation>
</comment>
<dbReference type="GO" id="GO:0015171">
    <property type="term" value="F:amino acid transmembrane transporter activity"/>
    <property type="evidence" value="ECO:0007669"/>
    <property type="project" value="TreeGrafter"/>
</dbReference>
<keyword evidence="3 6" id="KW-0812">Transmembrane</keyword>
<name>A0A1M7PU57_9PSED</name>